<feature type="compositionally biased region" description="Low complexity" evidence="1">
    <location>
        <begin position="32"/>
        <end position="49"/>
    </location>
</feature>
<accession>A0A6J4P4W1</accession>
<dbReference type="EMBL" id="CADCUP010000162">
    <property type="protein sequence ID" value="CAA9404773.1"/>
    <property type="molecule type" value="Genomic_DNA"/>
</dbReference>
<dbReference type="AlphaFoldDB" id="A0A6J4P4W1"/>
<evidence type="ECO:0000256" key="1">
    <source>
        <dbReference type="SAM" id="MobiDB-lite"/>
    </source>
</evidence>
<feature type="non-terminal residue" evidence="2">
    <location>
        <position position="1"/>
    </location>
</feature>
<reference evidence="2" key="1">
    <citation type="submission" date="2020-02" db="EMBL/GenBank/DDBJ databases">
        <authorList>
            <person name="Meier V. D."/>
        </authorList>
    </citation>
    <scope>NUCLEOTIDE SEQUENCE</scope>
    <source>
        <strain evidence="2">AVDCRST_MAG06</strain>
    </source>
</reference>
<gene>
    <name evidence="2" type="ORF">AVDCRST_MAG06-2448</name>
</gene>
<feature type="compositionally biased region" description="Basic residues" evidence="1">
    <location>
        <begin position="1"/>
        <end position="10"/>
    </location>
</feature>
<name>A0A6J4P4W1_9ACTN</name>
<feature type="region of interest" description="Disordered" evidence="1">
    <location>
        <begin position="68"/>
        <end position="127"/>
    </location>
</feature>
<proteinExistence type="predicted"/>
<evidence type="ECO:0000313" key="2">
    <source>
        <dbReference type="EMBL" id="CAA9404773.1"/>
    </source>
</evidence>
<protein>
    <submittedName>
        <fullName evidence="2">Transcriptional regulator, MarR family</fullName>
    </submittedName>
</protein>
<feature type="non-terminal residue" evidence="2">
    <location>
        <position position="127"/>
    </location>
</feature>
<sequence>DPALRPHRRGGPPVGAPLGPGARHARRDVADARAAAGHRAARRAAAPARSDLRPLRGAGAAHVLLPWLSAPGQDGGAAAGAPDVRDVDRAAARGRRPGGAAPPPRRRPGRAGRDHRQRSRAGGGRDR</sequence>
<organism evidence="2">
    <name type="scientific">uncultured Nocardioides sp</name>
    <dbReference type="NCBI Taxonomy" id="198441"/>
    <lineage>
        <taxon>Bacteria</taxon>
        <taxon>Bacillati</taxon>
        <taxon>Actinomycetota</taxon>
        <taxon>Actinomycetes</taxon>
        <taxon>Propionibacteriales</taxon>
        <taxon>Nocardioidaceae</taxon>
        <taxon>Nocardioides</taxon>
        <taxon>environmental samples</taxon>
    </lineage>
</organism>
<feature type="region of interest" description="Disordered" evidence="1">
    <location>
        <begin position="1"/>
        <end position="55"/>
    </location>
</feature>
<feature type="compositionally biased region" description="Basic residues" evidence="1">
    <location>
        <begin position="104"/>
        <end position="119"/>
    </location>
</feature>